<dbReference type="PANTHER" id="PTHR12756:SF11">
    <property type="entry name" value="CYTOSOLIC CARBOXYPEPTIDASE 1"/>
    <property type="match status" value="1"/>
</dbReference>
<keyword evidence="6" id="KW-0378">Hydrolase</keyword>
<dbReference type="InterPro" id="IPR050821">
    <property type="entry name" value="Cytosolic_carboxypeptidase"/>
</dbReference>
<feature type="active site" description="Proton donor/acceptor" evidence="3">
    <location>
        <position position="1025"/>
    </location>
</feature>
<comment type="similarity">
    <text evidence="2 3">Belongs to the peptidase M14 family.</text>
</comment>
<organism evidence="6 7">
    <name type="scientific">Plasmodium relictum</name>
    <dbReference type="NCBI Taxonomy" id="85471"/>
    <lineage>
        <taxon>Eukaryota</taxon>
        <taxon>Sar</taxon>
        <taxon>Alveolata</taxon>
        <taxon>Apicomplexa</taxon>
        <taxon>Aconoidasida</taxon>
        <taxon>Haemosporida</taxon>
        <taxon>Plasmodiidae</taxon>
        <taxon>Plasmodium</taxon>
        <taxon>Plasmodium (Haemamoeba)</taxon>
    </lineage>
</organism>
<protein>
    <submittedName>
        <fullName evidence="6">Zinc-carboxypeptidase, putative</fullName>
        <ecNumber evidence="6">3.4.17.10</ecNumber>
    </submittedName>
</protein>
<keyword evidence="6" id="KW-0121">Carboxypeptidase</keyword>
<dbReference type="GO" id="GO:0008270">
    <property type="term" value="F:zinc ion binding"/>
    <property type="evidence" value="ECO:0007669"/>
    <property type="project" value="InterPro"/>
</dbReference>
<evidence type="ECO:0000256" key="2">
    <source>
        <dbReference type="ARBA" id="ARBA00005988"/>
    </source>
</evidence>
<name>A0A1J1HDU6_PLARL</name>
<dbReference type="InterPro" id="IPR000834">
    <property type="entry name" value="Peptidase_M14"/>
</dbReference>
<evidence type="ECO:0000313" key="6">
    <source>
        <dbReference type="EMBL" id="CRH03112.1"/>
    </source>
</evidence>
<keyword evidence="6" id="KW-0645">Protease</keyword>
<evidence type="ECO:0000256" key="4">
    <source>
        <dbReference type="SAM" id="MobiDB-lite"/>
    </source>
</evidence>
<dbReference type="Gene3D" id="3.40.630.10">
    <property type="entry name" value="Zn peptidases"/>
    <property type="match status" value="1"/>
</dbReference>
<dbReference type="VEuPathDB" id="PlasmoDB:PRELSG_0213800"/>
<evidence type="ECO:0000256" key="3">
    <source>
        <dbReference type="PROSITE-ProRule" id="PRU01379"/>
    </source>
</evidence>
<evidence type="ECO:0000256" key="1">
    <source>
        <dbReference type="ARBA" id="ARBA00001947"/>
    </source>
</evidence>
<keyword evidence="7" id="KW-1185">Reference proteome</keyword>
<comment type="cofactor">
    <cofactor evidence="1">
        <name>Zn(2+)</name>
        <dbReference type="ChEBI" id="CHEBI:29105"/>
    </cofactor>
</comment>
<accession>A0A1J1HDU6</accession>
<dbReference type="GO" id="GO:0006508">
    <property type="term" value="P:proteolysis"/>
    <property type="evidence" value="ECO:0007669"/>
    <property type="project" value="InterPro"/>
</dbReference>
<gene>
    <name evidence="6" type="ORF">PRELSG_0213800</name>
</gene>
<reference evidence="6 7" key="1">
    <citation type="submission" date="2015-04" db="EMBL/GenBank/DDBJ databases">
        <authorList>
            <consortium name="Pathogen Informatics"/>
        </authorList>
    </citation>
    <scope>NUCLEOTIDE SEQUENCE [LARGE SCALE GENOMIC DNA]</scope>
    <source>
        <strain evidence="6 7">SGS1</strain>
    </source>
</reference>
<dbReference type="EC" id="3.4.17.10" evidence="6"/>
<dbReference type="PROSITE" id="PS52035">
    <property type="entry name" value="PEPTIDASE_M14"/>
    <property type="match status" value="1"/>
</dbReference>
<dbReference type="GeneID" id="39734557"/>
<dbReference type="OrthoDB" id="10253041at2759"/>
<dbReference type="GO" id="GO:0004181">
    <property type="term" value="F:metallocarboxypeptidase activity"/>
    <property type="evidence" value="ECO:0007669"/>
    <property type="project" value="UniProtKB-EC"/>
</dbReference>
<feature type="domain" description="Peptidase M14" evidence="5">
    <location>
        <begin position="793"/>
        <end position="1047"/>
    </location>
</feature>
<dbReference type="EMBL" id="LN835297">
    <property type="protein sequence ID" value="CRH03112.1"/>
    <property type="molecule type" value="Genomic_DNA"/>
</dbReference>
<dbReference type="RefSeq" id="XP_028535598.1">
    <property type="nucleotide sequence ID" value="XM_028679928.1"/>
</dbReference>
<dbReference type="PANTHER" id="PTHR12756">
    <property type="entry name" value="CYTOSOLIC CARBOXYPEPTIDASE"/>
    <property type="match status" value="1"/>
</dbReference>
<dbReference type="KEGG" id="prel:PRELSG_0213800"/>
<dbReference type="Proteomes" id="UP000220158">
    <property type="component" value="Chromosome 2"/>
</dbReference>
<sequence>MLIKNEDSVNNLYDFTCTNPSCISLFHFINLENNKLNKEVNKDGNKNEDVIINNENQKKNPSTVECIKNLEDNSENYLLSIEEKRSVDNLNSNENIPKKVRDFMNSNENLKTMFDLVYHESYKLIYEDTNIHIELPSIIYDKDNNNDSNNNNIEKKINNVRKIDDLKDYLNSNLKYLNLKNEEHFLKNINLINEILNYNYFSIYKNMYKSDIIFVQNHDNFLYHIPKMKKELQNDKTKSDKENFNLYEKNAFSSNANIDECILNCDFLHKVKLCKDEQKKRCDEIKVDKKFSEENDLYEKNILKKKNEQTKIKSKNCRCIYEKIKNIYCMHKPGINYKYIYPPNHRLDNIKELYISKANILFNSKFESANLQYAIKEKNKEIYSLFLNHDIRMNEKKNQWFYFSASYVPDEYYKYELDKKKNKQRNMSEFLNEINKDIYIDSNNIKYSVDSSDKFSVSNIKKLEKPFTVRFKIVNMSKPYFLYKEGYSPLVFSECKSKFENIHWERCAYNVKYIKNTSAKYFNIKKNCFENMNYNTYSLEFNYDFTYSYDTVYFCSCYPYTYSYLIQYLNSIENYLKDNKTINYIEKILCKTSCGFKCPIIAITNYDHINTQENKSKENQKDSDEINDITNEKFDKNIEEKNNFNNEPGNMINNNNFTSNHENAKTEKGGDIFQNDECFCIKHCTNLKNKENEMDNKGITSINKKHCFSPNNVINLENEGLYTGTSLGSNNVSKINNLYTKEYKKEDYDNQNNNDKMFHYNLLYNLNENSLSENVSKNVNTYIKSDKTMSSLNIMTQNTVNKSSNAFMNEFPSLLKKDVIYETKKNKTRESLNSNGIVNFQKKEKNIIFLTARVHPGETNASYAMHGFLSFIISDNIYANILRDNFIFIIIPMLNIDGVVLGHNRYCSNGYDLNRQWNKPIFYLHPTIYAAKSLIKKISKSHKIVFFCDFHGHSRKYNCFLFGNSYTSTYIKNKKFAEIFPEIITESLPWFSLKDTKFKIENENRGIARYICGYEFNIDCSYTLEMSLIGVKIKKDFNFLPNITKDLLLTKNDEMCRSKENKEMILNSSGIYEINEKKIQNNMDDSEINEKTSNNLFQKHEQICNKEEKEKGTKIKINETTKEIVANCGKCDIVDGDNSHLNENYQRKNSKELNNTSKIENHGNIVDYYYDPNIYDFFYYDENMFLMTGISFGISLFKFMNFSAYYESSLYKVANEKKLLKSSSLARNLKCINNNDELEGLNVNKSNNSNGLKQINSKKKVKIKKKDLVDNSLNFSEVKISKNNLQNINNNNVINDTEKVSNVIGEERKKKKLVNNEQKSNNNYLSSTSEKNIITSNNLNNYISNNACYNYYCNNKNGDMLADNNSSSASKFIKNLHSHTKKGKKIKYKKTSYENNKEYLENTSKNTKIYLKEKEVNNLNIINKKKNEEKLPSINIKHYGIRHTINSFTENDTKYFMNKNINSTYCVKDFRKIKFSAENKTYFTLNSIIPSRENIRELNKGEKVHIDSFLCISDNSKNNDNNFHIGNHNNKSSGNNNDNKKYNINNEHMNYEILLNGNMHSKSKIQLDSKKCKFVNKERKNKSRSATIKSKKYMKEKDLDKVKTTEKKNAILSDSYLGKIKTRDKITLSEYINNKTSYVDNGNKKIKESIKLSRNKKIKNEVYTADCMHTKKKQNEMENKHKCFIKGNINTKEKNMKVNKTKNNLKICKSLSIIKIVKTKNMESEINCYSFPILKDNDKNMHVKRKKKRKKKSFSNIYVTSLITKMKNYLKSEELFYDNKYFKILNLKKKIEKCYNETNSIQLQKIILKKSPFKIETSSKMENVAIKEKKKKKNSENL</sequence>
<dbReference type="SUPFAM" id="SSF53187">
    <property type="entry name" value="Zn-dependent exopeptidases"/>
    <property type="match status" value="1"/>
</dbReference>
<proteinExistence type="inferred from homology"/>
<dbReference type="Gene3D" id="2.60.40.3120">
    <property type="match status" value="1"/>
</dbReference>
<evidence type="ECO:0000259" key="5">
    <source>
        <dbReference type="PROSITE" id="PS52035"/>
    </source>
</evidence>
<feature type="region of interest" description="Disordered" evidence="4">
    <location>
        <begin position="1522"/>
        <end position="1541"/>
    </location>
</feature>
<evidence type="ECO:0000313" key="7">
    <source>
        <dbReference type="Proteomes" id="UP000220158"/>
    </source>
</evidence>